<comment type="cofactor">
    <cofactor evidence="1">
        <name>a divalent metal cation</name>
        <dbReference type="ChEBI" id="CHEBI:60240"/>
    </cofactor>
</comment>
<feature type="active site" description="Proton donor" evidence="1">
    <location>
        <position position="175"/>
    </location>
</feature>
<dbReference type="GO" id="GO:0046872">
    <property type="term" value="F:metal ion binding"/>
    <property type="evidence" value="ECO:0007669"/>
    <property type="project" value="UniProtKB-UniRule"/>
</dbReference>
<proteinExistence type="inferred from homology"/>
<dbReference type="RefSeq" id="WP_089682390.1">
    <property type="nucleotide sequence ID" value="NZ_FNFO01000004.1"/>
</dbReference>
<comment type="similarity">
    <text evidence="1">Belongs to the UxaE family.</text>
</comment>
<feature type="binding site" evidence="1">
    <location>
        <position position="217"/>
    </location>
    <ligand>
        <name>a divalent metal cation</name>
        <dbReference type="ChEBI" id="CHEBI:60240"/>
    </ligand>
</feature>
<feature type="active site" description="Proton acceptor" evidence="1">
    <location>
        <position position="78"/>
    </location>
</feature>
<dbReference type="Pfam" id="PF16257">
    <property type="entry name" value="UxaE"/>
    <property type="match status" value="1"/>
</dbReference>
<evidence type="ECO:0000313" key="2">
    <source>
        <dbReference type="EMBL" id="SDL09195.1"/>
    </source>
</evidence>
<evidence type="ECO:0000256" key="1">
    <source>
        <dbReference type="HAMAP-Rule" id="MF_02243"/>
    </source>
</evidence>
<comment type="catalytic activity">
    <reaction evidence="1">
        <text>keto-D-tagaturonate = keto-D-fructuronate</text>
        <dbReference type="Rhea" id="RHEA:51656"/>
        <dbReference type="ChEBI" id="CHEBI:17886"/>
        <dbReference type="ChEBI" id="CHEBI:59881"/>
        <dbReference type="EC" id="5.1.2.7"/>
    </reaction>
</comment>
<keyword evidence="3" id="KW-1185">Reference proteome</keyword>
<comment type="function">
    <text evidence="1">Catalyzes the epimerization of D-tagaturonate (D-TagA) to D-fructuronate (D-FruA).</text>
</comment>
<dbReference type="GO" id="GO:0016856">
    <property type="term" value="F:racemase and epimerase activity, acting on hydroxy acids and derivatives"/>
    <property type="evidence" value="ECO:0007669"/>
    <property type="project" value="UniProtKB-UniRule"/>
</dbReference>
<dbReference type="InterPro" id="IPR032586">
    <property type="entry name" value="UxaE"/>
</dbReference>
<keyword evidence="1" id="KW-0479">Metal-binding</keyword>
<dbReference type="HAMAP" id="MF_02243">
    <property type="entry name" value="UxaE"/>
    <property type="match status" value="1"/>
</dbReference>
<dbReference type="OrthoDB" id="9797992at2"/>
<sequence>MQLPKYSFGMGDRFAHQGEAQLRAVVRAKEEGADIAPVWNKSNREHQTVGSTPAATWQEAAEATAALGWEAPYFVDADHINLTNVEPFVDQANFFTIDVADYIGQPVSPQEVDEFVMTHFEYVGDLAIPGIEVPFEISEAFLRKVAEQYLGAAKEAGKIYRYLAERKGEDGFVAEVSMDEVPAPQTPPELLFILSMLAREHVKAQTIAPKFSGRFNKGVDYVGNVEQFALEFEADVAVIAFAVKKFGLPANLKLSVHTGSDKFSLYPEIHRIIRKHDAGVHLKTAGTTWLEELIGLAAAGGEALEMTKEMYQYAHAHYEELTKPYANVIDVSLDKLPDPKEVSGWSADQMVHALEHDPHHPQFNSSFRQLMHTAYKLAAQRGEQFYRLLKEHRTAVGKRVTYNLLERHIRPLFLGK</sequence>
<reference evidence="2 3" key="1">
    <citation type="submission" date="2016-10" db="EMBL/GenBank/DDBJ databases">
        <authorList>
            <person name="de Groot N.N."/>
        </authorList>
    </citation>
    <scope>NUCLEOTIDE SEQUENCE [LARGE SCALE GENOMIC DNA]</scope>
    <source>
        <strain evidence="2 3">DSM 25186</strain>
    </source>
</reference>
<feature type="binding site" evidence="1">
    <location>
        <position position="257"/>
    </location>
    <ligand>
        <name>a divalent metal cation</name>
        <dbReference type="ChEBI" id="CHEBI:60240"/>
    </ligand>
</feature>
<evidence type="ECO:0000313" key="3">
    <source>
        <dbReference type="Proteomes" id="UP000198510"/>
    </source>
</evidence>
<accession>A0A1G9H8L4</accession>
<name>A0A1G9H8L4_9BACT</name>
<feature type="binding site" evidence="1">
    <location>
        <position position="79"/>
    </location>
    <ligand>
        <name>a divalent metal cation</name>
        <dbReference type="ChEBI" id="CHEBI:60240"/>
    </ligand>
</feature>
<organism evidence="2 3">
    <name type="scientific">Catalinimonas alkaloidigena</name>
    <dbReference type="NCBI Taxonomy" id="1075417"/>
    <lineage>
        <taxon>Bacteria</taxon>
        <taxon>Pseudomonadati</taxon>
        <taxon>Bacteroidota</taxon>
        <taxon>Cytophagia</taxon>
        <taxon>Cytophagales</taxon>
        <taxon>Catalimonadaceae</taxon>
        <taxon>Catalinimonas</taxon>
    </lineage>
</organism>
<dbReference type="AlphaFoldDB" id="A0A1G9H8L4"/>
<keyword evidence="1" id="KW-0413">Isomerase</keyword>
<dbReference type="Proteomes" id="UP000198510">
    <property type="component" value="Unassembled WGS sequence"/>
</dbReference>
<dbReference type="EC" id="5.1.2.7" evidence="1"/>
<protein>
    <recommendedName>
        <fullName evidence="1">Tagaturonate/fructuronate epimerase</fullName>
        <shortName evidence="1">D-TagA/D-FruA epimerase</shortName>
        <ecNumber evidence="1">5.1.2.7</ecNumber>
    </recommendedName>
</protein>
<gene>
    <name evidence="1" type="primary">uxaE</name>
    <name evidence="2" type="ORF">SAMN05421823_104352</name>
</gene>
<dbReference type="EMBL" id="FNFO01000004">
    <property type="protein sequence ID" value="SDL09195.1"/>
    <property type="molecule type" value="Genomic_DNA"/>
</dbReference>
<dbReference type="STRING" id="1075417.SAMN05421823_104352"/>